<organism evidence="1 2">
    <name type="scientific">Citrus sinensis</name>
    <name type="common">Sweet orange</name>
    <name type="synonym">Citrus aurantium var. sinensis</name>
    <dbReference type="NCBI Taxonomy" id="2711"/>
    <lineage>
        <taxon>Eukaryota</taxon>
        <taxon>Viridiplantae</taxon>
        <taxon>Streptophyta</taxon>
        <taxon>Embryophyta</taxon>
        <taxon>Tracheophyta</taxon>
        <taxon>Spermatophyta</taxon>
        <taxon>Magnoliopsida</taxon>
        <taxon>eudicotyledons</taxon>
        <taxon>Gunneridae</taxon>
        <taxon>Pentapetalae</taxon>
        <taxon>rosids</taxon>
        <taxon>malvids</taxon>
        <taxon>Sapindales</taxon>
        <taxon>Rutaceae</taxon>
        <taxon>Aurantioideae</taxon>
        <taxon>Citrus</taxon>
    </lineage>
</organism>
<evidence type="ECO:0000313" key="1">
    <source>
        <dbReference type="EMBL" id="KDO69255.1"/>
    </source>
</evidence>
<evidence type="ECO:0000313" key="2">
    <source>
        <dbReference type="Proteomes" id="UP000027120"/>
    </source>
</evidence>
<name>A0A067FSY0_CITSI</name>
<accession>A0A067FSY0</accession>
<dbReference type="Proteomes" id="UP000027120">
    <property type="component" value="Unassembled WGS sequence"/>
</dbReference>
<dbReference type="AlphaFoldDB" id="A0A067FSY0"/>
<protein>
    <submittedName>
        <fullName evidence="1">Uncharacterized protein</fullName>
    </submittedName>
</protein>
<keyword evidence="2" id="KW-1185">Reference proteome</keyword>
<gene>
    <name evidence="1" type="ORF">CISIN_1g032737mg</name>
</gene>
<reference evidence="1 2" key="1">
    <citation type="submission" date="2014-04" db="EMBL/GenBank/DDBJ databases">
        <authorList>
            <consortium name="International Citrus Genome Consortium"/>
            <person name="Gmitter F."/>
            <person name="Chen C."/>
            <person name="Farmerie W."/>
            <person name="Harkins T."/>
            <person name="Desany B."/>
            <person name="Mohiuddin M."/>
            <person name="Kodira C."/>
            <person name="Borodovsky M."/>
            <person name="Lomsadze A."/>
            <person name="Burns P."/>
            <person name="Jenkins J."/>
            <person name="Prochnik S."/>
            <person name="Shu S."/>
            <person name="Chapman J."/>
            <person name="Pitluck S."/>
            <person name="Schmutz J."/>
            <person name="Rokhsar D."/>
        </authorList>
    </citation>
    <scope>NUCLEOTIDE SEQUENCE</scope>
</reference>
<proteinExistence type="predicted"/>
<sequence>MCMDVYVDDISFCIITCFSASGSTSARNVNSLNLRLLNILFRDSDSKHTVLHASSDLIHLGILRQPEPPHELATAPLNTVPLVVLLLLLSAPLSAYLQNPSIFNLHLHLFLLQPRKISLKHMSFWGLFPVNSCVG</sequence>
<dbReference type="EMBL" id="KK784893">
    <property type="protein sequence ID" value="KDO69255.1"/>
    <property type="molecule type" value="Genomic_DNA"/>
</dbReference>